<protein>
    <submittedName>
        <fullName evidence="3">Uncharacterized protein</fullName>
    </submittedName>
</protein>
<evidence type="ECO:0000256" key="1">
    <source>
        <dbReference type="SAM" id="MobiDB-lite"/>
    </source>
</evidence>
<evidence type="ECO:0000256" key="2">
    <source>
        <dbReference type="SAM" id="Phobius"/>
    </source>
</evidence>
<organism evidence="3 4">
    <name type="scientific">Colletotrichum navitas</name>
    <dbReference type="NCBI Taxonomy" id="681940"/>
    <lineage>
        <taxon>Eukaryota</taxon>
        <taxon>Fungi</taxon>
        <taxon>Dikarya</taxon>
        <taxon>Ascomycota</taxon>
        <taxon>Pezizomycotina</taxon>
        <taxon>Sordariomycetes</taxon>
        <taxon>Hypocreomycetidae</taxon>
        <taxon>Glomerellales</taxon>
        <taxon>Glomerellaceae</taxon>
        <taxon>Colletotrichum</taxon>
        <taxon>Colletotrichum graminicola species complex</taxon>
    </lineage>
</organism>
<accession>A0AAD8PIM6</accession>
<proteinExistence type="predicted"/>
<dbReference type="Proteomes" id="UP001230504">
    <property type="component" value="Unassembled WGS sequence"/>
</dbReference>
<gene>
    <name evidence="3" type="ORF">LY79DRAFT_573946</name>
</gene>
<name>A0AAD8PIM6_9PEZI</name>
<sequence length="109" mass="12092">MTIKEESMRDAIHILEAMRSRVSSSSPKRKNPRKIRMSMKHGSIVVEPPSHTSVSRSGSERVFCVVIVGFGSILVTVHVIIMLYMHMKLQALRSMMVKGNTASPVLTVG</sequence>
<keyword evidence="2" id="KW-0812">Transmembrane</keyword>
<dbReference type="AlphaFoldDB" id="A0AAD8PIM6"/>
<evidence type="ECO:0000313" key="4">
    <source>
        <dbReference type="Proteomes" id="UP001230504"/>
    </source>
</evidence>
<dbReference type="RefSeq" id="XP_060406816.1">
    <property type="nucleotide sequence ID" value="XM_060559529.1"/>
</dbReference>
<evidence type="ECO:0000313" key="3">
    <source>
        <dbReference type="EMBL" id="KAK1561712.1"/>
    </source>
</evidence>
<keyword evidence="2" id="KW-0472">Membrane</keyword>
<feature type="compositionally biased region" description="Basic residues" evidence="1">
    <location>
        <begin position="27"/>
        <end position="39"/>
    </location>
</feature>
<reference evidence="3" key="1">
    <citation type="submission" date="2021-06" db="EMBL/GenBank/DDBJ databases">
        <title>Comparative genomics, transcriptomics and evolutionary studies reveal genomic signatures of adaptation to plant cell wall in hemibiotrophic fungi.</title>
        <authorList>
            <consortium name="DOE Joint Genome Institute"/>
            <person name="Baroncelli R."/>
            <person name="Diaz J.F."/>
            <person name="Benocci T."/>
            <person name="Peng M."/>
            <person name="Battaglia E."/>
            <person name="Haridas S."/>
            <person name="Andreopoulos W."/>
            <person name="Labutti K."/>
            <person name="Pangilinan J."/>
            <person name="Floch G.L."/>
            <person name="Makela M.R."/>
            <person name="Henrissat B."/>
            <person name="Grigoriev I.V."/>
            <person name="Crouch J.A."/>
            <person name="De Vries R.P."/>
            <person name="Sukno S.A."/>
            <person name="Thon M.R."/>
        </authorList>
    </citation>
    <scope>NUCLEOTIDE SEQUENCE</scope>
    <source>
        <strain evidence="3">CBS 125086</strain>
    </source>
</reference>
<feature type="region of interest" description="Disordered" evidence="1">
    <location>
        <begin position="20"/>
        <end position="55"/>
    </location>
</feature>
<comment type="caution">
    <text evidence="3">The sequence shown here is derived from an EMBL/GenBank/DDBJ whole genome shotgun (WGS) entry which is preliminary data.</text>
</comment>
<dbReference type="GeneID" id="85443769"/>
<keyword evidence="2" id="KW-1133">Transmembrane helix</keyword>
<feature type="transmembrane region" description="Helical" evidence="2">
    <location>
        <begin position="62"/>
        <end position="85"/>
    </location>
</feature>
<dbReference type="EMBL" id="JAHLJV010000244">
    <property type="protein sequence ID" value="KAK1561712.1"/>
    <property type="molecule type" value="Genomic_DNA"/>
</dbReference>
<keyword evidence="4" id="KW-1185">Reference proteome</keyword>